<dbReference type="InParanoid" id="G5A2Z0"/>
<dbReference type="RefSeq" id="XP_009534891.1">
    <property type="nucleotide sequence ID" value="XM_009536596.1"/>
</dbReference>
<name>G5A2Z0_PHYSP</name>
<dbReference type="AlphaFoldDB" id="G5A2Z0"/>
<dbReference type="KEGG" id="psoj:PHYSODRAFT_522156"/>
<dbReference type="EMBL" id="JH159159">
    <property type="protein sequence ID" value="EGZ10030.1"/>
    <property type="molecule type" value="Genomic_DNA"/>
</dbReference>
<dbReference type="SUPFAM" id="SSF52047">
    <property type="entry name" value="RNI-like"/>
    <property type="match status" value="1"/>
</dbReference>
<proteinExistence type="predicted"/>
<accession>G5A2Z0</accession>
<keyword evidence="2" id="KW-1185">Reference proteome</keyword>
<dbReference type="GeneID" id="20660479"/>
<evidence type="ECO:0000313" key="1">
    <source>
        <dbReference type="EMBL" id="EGZ10030.1"/>
    </source>
</evidence>
<organism evidence="1 2">
    <name type="scientific">Phytophthora sojae (strain P6497)</name>
    <name type="common">Soybean stem and root rot agent</name>
    <name type="synonym">Phytophthora megasperma f. sp. glycines</name>
    <dbReference type="NCBI Taxonomy" id="1094619"/>
    <lineage>
        <taxon>Eukaryota</taxon>
        <taxon>Sar</taxon>
        <taxon>Stramenopiles</taxon>
        <taxon>Oomycota</taxon>
        <taxon>Peronosporomycetes</taxon>
        <taxon>Peronosporales</taxon>
        <taxon>Peronosporaceae</taxon>
        <taxon>Phytophthora</taxon>
    </lineage>
</organism>
<gene>
    <name evidence="1" type="ORF">PHYSODRAFT_522156</name>
</gene>
<reference evidence="1 2" key="1">
    <citation type="journal article" date="2006" name="Science">
        <title>Phytophthora genome sequences uncover evolutionary origins and mechanisms of pathogenesis.</title>
        <authorList>
            <person name="Tyler B.M."/>
            <person name="Tripathy S."/>
            <person name="Zhang X."/>
            <person name="Dehal P."/>
            <person name="Jiang R.H."/>
            <person name="Aerts A."/>
            <person name="Arredondo F.D."/>
            <person name="Baxter L."/>
            <person name="Bensasson D."/>
            <person name="Beynon J.L."/>
            <person name="Chapman J."/>
            <person name="Damasceno C.M."/>
            <person name="Dorrance A.E."/>
            <person name="Dou D."/>
            <person name="Dickerman A.W."/>
            <person name="Dubchak I.L."/>
            <person name="Garbelotto M."/>
            <person name="Gijzen M."/>
            <person name="Gordon S.G."/>
            <person name="Govers F."/>
            <person name="Grunwald N.J."/>
            <person name="Huang W."/>
            <person name="Ivors K.L."/>
            <person name="Jones R.W."/>
            <person name="Kamoun S."/>
            <person name="Krampis K."/>
            <person name="Lamour K.H."/>
            <person name="Lee M.K."/>
            <person name="McDonald W.H."/>
            <person name="Medina M."/>
            <person name="Meijer H.J."/>
            <person name="Nordberg E.K."/>
            <person name="Maclean D.J."/>
            <person name="Ospina-Giraldo M.D."/>
            <person name="Morris P.F."/>
            <person name="Phuntumart V."/>
            <person name="Putnam N.H."/>
            <person name="Rash S."/>
            <person name="Rose J.K."/>
            <person name="Sakihama Y."/>
            <person name="Salamov A.A."/>
            <person name="Savidor A."/>
            <person name="Scheuring C.F."/>
            <person name="Smith B.M."/>
            <person name="Sobral B.W."/>
            <person name="Terry A."/>
            <person name="Torto-Alalibo T.A."/>
            <person name="Win J."/>
            <person name="Xu Z."/>
            <person name="Zhang H."/>
            <person name="Grigoriev I.V."/>
            <person name="Rokhsar D.S."/>
            <person name="Boore J.L."/>
        </authorList>
    </citation>
    <scope>NUCLEOTIDE SEQUENCE [LARGE SCALE GENOMIC DNA]</scope>
    <source>
        <strain evidence="1 2">P6497</strain>
    </source>
</reference>
<evidence type="ECO:0000313" key="2">
    <source>
        <dbReference type="Proteomes" id="UP000002640"/>
    </source>
</evidence>
<dbReference type="OMA" id="RWRWQWI"/>
<protein>
    <submittedName>
        <fullName evidence="1">Uncharacterized protein</fullName>
    </submittedName>
</protein>
<sequence length="667" mass="74968">MEDDHWHFLLSWCQHLSWRLQYVKGALEDDPELRFRGIEALALLSAVAHVDNAAWKKLLIDHVKLSVNSQEELFEEGEFPPRFQLALVGGGPDGDGELLRGITDFCGTQQYTAQSDKYREALAAVAALNGEKSCTGSTEIEVPITVQLGPWLTNSSGEMFAYLRRVQETVRNIRTQWQQGLDRTQVESLPKDGVRVSAFALRHELSQELTSNGSLAEARKVVSRLTFGLFGDAKKLSGWEHFDFEATSMTGPLVAEYGHAQQLALSSLNFDSEAMQNWVFDRICSAIAVSQTTKHLSLDLELADGEDDDDGDWALCRWRWQWIVFACFSEKARLHSRLESLTLRNAVITTEAVEAMAEVLASDAPEETLLGIASQPSDPAMDICIKANFPIKEISGVRILFKDGKSDWTDVLVPGFGKCQVQRSSLVTRELTLPSNGLAGLLLLIGASLTHLTLEFEDFNTSELEGIVASCPNLVELAVCTHTIELRFCLRDINYRDLALDPDSHVSLWWGIEQLAEVLCDSENPLTKCARRLRVRMDQRSVAHSYDECYAALLKMLEMNRTLEYLDIVAQRSHMTHYNEFKAHHLESLPLVRTVLSMDCKAAFLSVMVAGYGGIADNKRRKQPSPLPSLDQHVIVCIFDFAAPSVTRRVYFREYDFFETARHYVPI</sequence>
<dbReference type="Proteomes" id="UP000002640">
    <property type="component" value="Unassembled WGS sequence"/>
</dbReference>